<keyword evidence="2" id="KW-1185">Reference proteome</keyword>
<organism evidence="1 2">
    <name type="scientific">Rhododendron molle</name>
    <name type="common">Chinese azalea</name>
    <name type="synonym">Azalea mollis</name>
    <dbReference type="NCBI Taxonomy" id="49168"/>
    <lineage>
        <taxon>Eukaryota</taxon>
        <taxon>Viridiplantae</taxon>
        <taxon>Streptophyta</taxon>
        <taxon>Embryophyta</taxon>
        <taxon>Tracheophyta</taxon>
        <taxon>Spermatophyta</taxon>
        <taxon>Magnoliopsida</taxon>
        <taxon>eudicotyledons</taxon>
        <taxon>Gunneridae</taxon>
        <taxon>Pentapetalae</taxon>
        <taxon>asterids</taxon>
        <taxon>Ericales</taxon>
        <taxon>Ericaceae</taxon>
        <taxon>Ericoideae</taxon>
        <taxon>Rhodoreae</taxon>
        <taxon>Rhododendron</taxon>
    </lineage>
</organism>
<dbReference type="EMBL" id="CM046398">
    <property type="protein sequence ID" value="KAI8529942.1"/>
    <property type="molecule type" value="Genomic_DNA"/>
</dbReference>
<evidence type="ECO:0000313" key="1">
    <source>
        <dbReference type="EMBL" id="KAI8529942.1"/>
    </source>
</evidence>
<sequence>MAQENVIREGPIDGSVLGAHQEYHCSHSIWQNSGEPLVDCEPVVIRRNEATLKSANGALAAGDSLVPLGHRRVDYYFVGRGGFAGGTC</sequence>
<comment type="caution">
    <text evidence="1">The sequence shown here is derived from an EMBL/GenBank/DDBJ whole genome shotgun (WGS) entry which is preliminary data.</text>
</comment>
<dbReference type="Proteomes" id="UP001062846">
    <property type="component" value="Chromosome 11"/>
</dbReference>
<accession>A0ACC0LMY2</accession>
<gene>
    <name evidence="1" type="ORF">RHMOL_Rhmol11G0014900</name>
</gene>
<proteinExistence type="predicted"/>
<evidence type="ECO:0000313" key="2">
    <source>
        <dbReference type="Proteomes" id="UP001062846"/>
    </source>
</evidence>
<name>A0ACC0LMY2_RHOML</name>
<protein>
    <submittedName>
        <fullName evidence="1">Uncharacterized protein</fullName>
    </submittedName>
</protein>
<reference evidence="1" key="1">
    <citation type="submission" date="2022-02" db="EMBL/GenBank/DDBJ databases">
        <title>Plant Genome Project.</title>
        <authorList>
            <person name="Zhang R.-G."/>
        </authorList>
    </citation>
    <scope>NUCLEOTIDE SEQUENCE</scope>
    <source>
        <strain evidence="1">AT1</strain>
    </source>
</reference>